<evidence type="ECO:0000256" key="9">
    <source>
        <dbReference type="ARBA" id="ARBA00023077"/>
    </source>
</evidence>
<evidence type="ECO:0000313" key="14">
    <source>
        <dbReference type="EMBL" id="MDH6055610.1"/>
    </source>
</evidence>
<evidence type="ECO:0000256" key="11">
    <source>
        <dbReference type="ARBA" id="ARBA00023237"/>
    </source>
</evidence>
<evidence type="ECO:0000256" key="4">
    <source>
        <dbReference type="ARBA" id="ARBA00022496"/>
    </source>
</evidence>
<dbReference type="PANTHER" id="PTHR32552:SF68">
    <property type="entry name" value="FERRICHROME OUTER MEMBRANE TRANSPORTER_PHAGE RECEPTOR"/>
    <property type="match status" value="1"/>
</dbReference>
<evidence type="ECO:0000256" key="12">
    <source>
        <dbReference type="PROSITE-ProRule" id="PRU01360"/>
    </source>
</evidence>
<sequence>MQKYNYGFDRGFTSDSTVIFDLPITRSLDEPNLQDAEYRSNNFAYNLESKFGYNNKWKFRQAFNILKVSGASQGVQSRGITADGQTVRRRFRRSESDTTNFAFQNEITDKFNTGLIHHNLLLGLELSSYQFKSNFFQGNIAELNIFNPVYGAQPENIRRTYIGEYGAENIAVYLQNLIELTPNLKFLAGGRFDWVDSYDIYEDEPDLNTRNSDAEFSPRLGIVYQPTDTTSIYASWTNSFNPQYFGRSRNNEPFKPETSEQFEIGIKQDFLNNQLSTTLAFFDISKKNVLTPDPIDTDFSVQTGEQKSRGVELDIVGEILPGWKVIATYAYTHAYVSEDNSPELINDRLPGVPYHSASLWTTYELQQGNLQGLGLGLGLVYAGERAGSLPNQIQIPSYVRTDASIFYQRNNWRAAVNFKNLFDTKYYESQTFFIVPAAPLTVLGNISFDF</sequence>
<keyword evidence="4" id="KW-0410">Iron transport</keyword>
<dbReference type="Gene3D" id="2.40.170.20">
    <property type="entry name" value="TonB-dependent receptor, beta-barrel domain"/>
    <property type="match status" value="1"/>
</dbReference>
<keyword evidence="8" id="KW-0406">Ion transport</keyword>
<dbReference type="PROSITE" id="PS52016">
    <property type="entry name" value="TONB_DEPENDENT_REC_3"/>
    <property type="match status" value="1"/>
</dbReference>
<keyword evidence="15" id="KW-1185">Reference proteome</keyword>
<organism evidence="14 15">
    <name type="scientific">Umezakia ovalisporum FSS-43</name>
    <dbReference type="NCBI Taxonomy" id="2740520"/>
    <lineage>
        <taxon>Bacteria</taxon>
        <taxon>Bacillati</taxon>
        <taxon>Cyanobacteriota</taxon>
        <taxon>Cyanophyceae</taxon>
        <taxon>Nostocales</taxon>
        <taxon>Nodulariaceae</taxon>
        <taxon>Umezakia</taxon>
    </lineage>
</organism>
<feature type="domain" description="TonB-dependent receptor-like beta-barrel" evidence="13">
    <location>
        <begin position="4"/>
        <end position="421"/>
    </location>
</feature>
<keyword evidence="5 12" id="KW-0812">Transmembrane</keyword>
<keyword evidence="11 12" id="KW-0998">Cell outer membrane</keyword>
<dbReference type="Pfam" id="PF00593">
    <property type="entry name" value="TonB_dep_Rec_b-barrel"/>
    <property type="match status" value="1"/>
</dbReference>
<dbReference type="InterPro" id="IPR000531">
    <property type="entry name" value="Beta-barrel_TonB"/>
</dbReference>
<accession>A0ABT6JZU1</accession>
<dbReference type="SUPFAM" id="SSF56935">
    <property type="entry name" value="Porins"/>
    <property type="match status" value="1"/>
</dbReference>
<dbReference type="Proteomes" id="UP001159371">
    <property type="component" value="Unassembled WGS sequence"/>
</dbReference>
<keyword evidence="9" id="KW-0798">TonB box</keyword>
<dbReference type="InterPro" id="IPR010105">
    <property type="entry name" value="TonB_sidphr_rcpt"/>
</dbReference>
<evidence type="ECO:0000256" key="8">
    <source>
        <dbReference type="ARBA" id="ARBA00023065"/>
    </source>
</evidence>
<evidence type="ECO:0000256" key="1">
    <source>
        <dbReference type="ARBA" id="ARBA00004571"/>
    </source>
</evidence>
<evidence type="ECO:0000256" key="2">
    <source>
        <dbReference type="ARBA" id="ARBA00022448"/>
    </source>
</evidence>
<evidence type="ECO:0000256" key="10">
    <source>
        <dbReference type="ARBA" id="ARBA00023136"/>
    </source>
</evidence>
<protein>
    <submittedName>
        <fullName evidence="14">TonB-dependent receptor</fullName>
    </submittedName>
</protein>
<keyword evidence="2 12" id="KW-0813">Transport</keyword>
<keyword evidence="14" id="KW-0675">Receptor</keyword>
<dbReference type="EMBL" id="JANQDO010000017">
    <property type="protein sequence ID" value="MDH6055610.1"/>
    <property type="molecule type" value="Genomic_DNA"/>
</dbReference>
<dbReference type="PANTHER" id="PTHR32552">
    <property type="entry name" value="FERRICHROME IRON RECEPTOR-RELATED"/>
    <property type="match status" value="1"/>
</dbReference>
<evidence type="ECO:0000259" key="13">
    <source>
        <dbReference type="Pfam" id="PF00593"/>
    </source>
</evidence>
<evidence type="ECO:0000256" key="3">
    <source>
        <dbReference type="ARBA" id="ARBA00022452"/>
    </source>
</evidence>
<evidence type="ECO:0000313" key="15">
    <source>
        <dbReference type="Proteomes" id="UP001159371"/>
    </source>
</evidence>
<evidence type="ECO:0000256" key="7">
    <source>
        <dbReference type="ARBA" id="ARBA00023004"/>
    </source>
</evidence>
<dbReference type="RefSeq" id="WP_280656332.1">
    <property type="nucleotide sequence ID" value="NZ_JANQDO010000017.1"/>
</dbReference>
<proteinExistence type="inferred from homology"/>
<keyword evidence="10 12" id="KW-0472">Membrane</keyword>
<gene>
    <name evidence="14" type="ORF">NWP19_02065</name>
</gene>
<comment type="caution">
    <text evidence="14">The sequence shown here is derived from an EMBL/GenBank/DDBJ whole genome shotgun (WGS) entry which is preliminary data.</text>
</comment>
<dbReference type="InterPro" id="IPR036942">
    <property type="entry name" value="Beta-barrel_TonB_sf"/>
</dbReference>
<keyword evidence="7" id="KW-0408">Iron</keyword>
<dbReference type="NCBIfam" id="TIGR01783">
    <property type="entry name" value="TonB-siderophor"/>
    <property type="match status" value="1"/>
</dbReference>
<keyword evidence="6" id="KW-0732">Signal</keyword>
<evidence type="ECO:0000256" key="6">
    <source>
        <dbReference type="ARBA" id="ARBA00022729"/>
    </source>
</evidence>
<evidence type="ECO:0000256" key="5">
    <source>
        <dbReference type="ARBA" id="ARBA00022692"/>
    </source>
</evidence>
<name>A0ABT6JZU1_9CYAN</name>
<comment type="similarity">
    <text evidence="12">Belongs to the TonB-dependent receptor family.</text>
</comment>
<keyword evidence="3 12" id="KW-1134">Transmembrane beta strand</keyword>
<dbReference type="InterPro" id="IPR039426">
    <property type="entry name" value="TonB-dep_rcpt-like"/>
</dbReference>
<reference evidence="14 15" key="1">
    <citation type="journal article" date="2023" name="J. Phycol.">
        <title>Chrysosporum ovalisporum is synonymous with the true-branching cyanobacterium Umezakia natans (Nostocales/Aphanizomenonaceae).</title>
        <authorList>
            <person name="McGregor G.B."/>
            <person name="Sendall B.C."/>
            <person name="Niiyama Y."/>
            <person name="Tuji A."/>
            <person name="Willis A."/>
        </authorList>
    </citation>
    <scope>NUCLEOTIDE SEQUENCE [LARGE SCALE GENOMIC DNA]</scope>
    <source>
        <strain evidence="14 15">FSS-43</strain>
    </source>
</reference>
<comment type="subcellular location">
    <subcellularLocation>
        <location evidence="1 12">Cell outer membrane</location>
        <topology evidence="1 12">Multi-pass membrane protein</topology>
    </subcellularLocation>
</comment>